<protein>
    <submittedName>
        <fullName evidence="3">Uncharacterized protein</fullName>
    </submittedName>
</protein>
<evidence type="ECO:0000313" key="2">
    <source>
        <dbReference type="Proteomes" id="UP000887563"/>
    </source>
</evidence>
<feature type="region of interest" description="Disordered" evidence="1">
    <location>
        <begin position="92"/>
        <end position="119"/>
    </location>
</feature>
<dbReference type="WBParaSite" id="Minc3s01792g26345">
    <property type="protein sequence ID" value="Minc3s01792g26345"/>
    <property type="gene ID" value="Minc3s01792g26345"/>
</dbReference>
<evidence type="ECO:0000313" key="3">
    <source>
        <dbReference type="WBParaSite" id="Minc3s01792g26345"/>
    </source>
</evidence>
<keyword evidence="2" id="KW-1185">Reference proteome</keyword>
<name>A0A914MFL0_MELIC</name>
<proteinExistence type="predicted"/>
<accession>A0A914MFL0</accession>
<dbReference type="Proteomes" id="UP000887563">
    <property type="component" value="Unplaced"/>
</dbReference>
<organism evidence="2 3">
    <name type="scientific">Meloidogyne incognita</name>
    <name type="common">Southern root-knot nematode worm</name>
    <name type="synonym">Oxyuris incognita</name>
    <dbReference type="NCBI Taxonomy" id="6306"/>
    <lineage>
        <taxon>Eukaryota</taxon>
        <taxon>Metazoa</taxon>
        <taxon>Ecdysozoa</taxon>
        <taxon>Nematoda</taxon>
        <taxon>Chromadorea</taxon>
        <taxon>Rhabditida</taxon>
        <taxon>Tylenchina</taxon>
        <taxon>Tylenchomorpha</taxon>
        <taxon>Tylenchoidea</taxon>
        <taxon>Meloidogynidae</taxon>
        <taxon>Meloidogyninae</taxon>
        <taxon>Meloidogyne</taxon>
        <taxon>Meloidogyne incognita group</taxon>
    </lineage>
</organism>
<evidence type="ECO:0000256" key="1">
    <source>
        <dbReference type="SAM" id="MobiDB-lite"/>
    </source>
</evidence>
<dbReference type="AlphaFoldDB" id="A0A914MFL0"/>
<reference evidence="3" key="1">
    <citation type="submission" date="2022-11" db="UniProtKB">
        <authorList>
            <consortium name="WormBaseParasite"/>
        </authorList>
    </citation>
    <scope>IDENTIFICATION</scope>
</reference>
<sequence>MPVERVLLIGQLSVQRGILFQMEKVAQATRGVVPTIGEVVPKMNSQSIQINGIHLLIAGTTFPIFGTKFPVVRSTGQLTRHAQLFTLKRPTSNCPHAQSATLNRPVPNKSSFTRQIAND</sequence>